<protein>
    <submittedName>
        <fullName evidence="2">Uncharacterized protein</fullName>
    </submittedName>
</protein>
<feature type="region of interest" description="Disordered" evidence="1">
    <location>
        <begin position="194"/>
        <end position="219"/>
    </location>
</feature>
<reference evidence="2" key="1">
    <citation type="journal article" date="2016" name="Genome Announc.">
        <title>Genome Sequence of Ustilaginoidea virens IPU010, a Rice Pathogenic Fungus Causing False Smut.</title>
        <authorList>
            <person name="Kumagai T."/>
            <person name="Ishii T."/>
            <person name="Terai G."/>
            <person name="Umemura M."/>
            <person name="Machida M."/>
            <person name="Asai K."/>
        </authorList>
    </citation>
    <scope>NUCLEOTIDE SEQUENCE [LARGE SCALE GENOMIC DNA]</scope>
    <source>
        <strain evidence="2">IPU010</strain>
    </source>
</reference>
<dbReference type="EMBL" id="BBTG02000034">
    <property type="protein sequence ID" value="GAO17801.1"/>
    <property type="molecule type" value="Genomic_DNA"/>
</dbReference>
<dbReference type="RefSeq" id="XP_042995531.1">
    <property type="nucleotide sequence ID" value="XM_043139597.1"/>
</dbReference>
<dbReference type="KEGG" id="uvi:66062877"/>
<evidence type="ECO:0000313" key="5">
    <source>
        <dbReference type="Proteomes" id="UP000054053"/>
    </source>
</evidence>
<evidence type="ECO:0000313" key="2">
    <source>
        <dbReference type="EMBL" id="GAO17801.1"/>
    </source>
</evidence>
<name>A0A063BST0_USTVR</name>
<feature type="region of interest" description="Disordered" evidence="1">
    <location>
        <begin position="73"/>
        <end position="95"/>
    </location>
</feature>
<dbReference type="GeneID" id="66062877"/>
<proteinExistence type="predicted"/>
<dbReference type="Proteomes" id="UP000027002">
    <property type="component" value="Chromosome 2"/>
</dbReference>
<feature type="compositionally biased region" description="Basic and acidic residues" evidence="1">
    <location>
        <begin position="194"/>
        <end position="209"/>
    </location>
</feature>
<keyword evidence="4" id="KW-1185">Reference proteome</keyword>
<evidence type="ECO:0000313" key="4">
    <source>
        <dbReference type="Proteomes" id="UP000027002"/>
    </source>
</evidence>
<gene>
    <name evidence="3" type="ORF">UV8b_02099</name>
    <name evidence="2" type="ORF">UVI_02049320</name>
</gene>
<organism evidence="2 5">
    <name type="scientific">Ustilaginoidea virens</name>
    <name type="common">Rice false smut fungus</name>
    <name type="synonym">Villosiclava virens</name>
    <dbReference type="NCBI Taxonomy" id="1159556"/>
    <lineage>
        <taxon>Eukaryota</taxon>
        <taxon>Fungi</taxon>
        <taxon>Dikarya</taxon>
        <taxon>Ascomycota</taxon>
        <taxon>Pezizomycotina</taxon>
        <taxon>Sordariomycetes</taxon>
        <taxon>Hypocreomycetidae</taxon>
        <taxon>Hypocreales</taxon>
        <taxon>Clavicipitaceae</taxon>
        <taxon>Ustilaginoidea</taxon>
    </lineage>
</organism>
<reference evidence="5" key="2">
    <citation type="journal article" date="2016" name="Genome Announc.">
        <title>Genome sequence of Ustilaginoidea virens IPU010, a rice pathogenic fungus causing false smut.</title>
        <authorList>
            <person name="Kumagai T."/>
            <person name="Ishii T."/>
            <person name="Terai G."/>
            <person name="Umemura M."/>
            <person name="Machida M."/>
            <person name="Asai K."/>
        </authorList>
    </citation>
    <scope>NUCLEOTIDE SEQUENCE [LARGE SCALE GENOMIC DNA]</scope>
    <source>
        <strain evidence="5">IPU010</strain>
    </source>
</reference>
<evidence type="ECO:0000256" key="1">
    <source>
        <dbReference type="SAM" id="MobiDB-lite"/>
    </source>
</evidence>
<dbReference type="HOGENOM" id="CLU_108107_0_0_1"/>
<dbReference type="OrthoDB" id="5409271at2759"/>
<sequence>MDTASLAPLDIQGMLSKDAAAAQPSPPPAYSPHPRVNLPAAAAAAAAARPSQHMASLLHQPVLMDRAPFASLIPPIPAPSDADEDDGDSDQGQSPICLRINTSVKISSNHNLVCINDTPADHANAIARAVVNAIQENSSGHCGIPMVDEDGRPRPVNIKVDAGLEVQGAGNIVGNENVINQVLARQWNRLRRQRDEPELHDHGHGHDAHPPSPPKRPRS</sequence>
<dbReference type="AlphaFoldDB" id="A0A063BST0"/>
<accession>A0A063BST0</accession>
<reference evidence="3" key="3">
    <citation type="submission" date="2020-03" db="EMBL/GenBank/DDBJ databases">
        <title>A mixture of massive structural variations and highly conserved coding sequences in Ustilaginoidea virens genome.</title>
        <authorList>
            <person name="Zhang K."/>
            <person name="Zhao Z."/>
            <person name="Zhang Z."/>
            <person name="Li Y."/>
            <person name="Hsiang T."/>
            <person name="Sun W."/>
        </authorList>
    </citation>
    <scope>NUCLEOTIDE SEQUENCE</scope>
    <source>
        <strain evidence="3">UV-8b</strain>
    </source>
</reference>
<dbReference type="Proteomes" id="UP000054053">
    <property type="component" value="Unassembled WGS sequence"/>
</dbReference>
<evidence type="ECO:0000313" key="3">
    <source>
        <dbReference type="EMBL" id="QUC17858.1"/>
    </source>
</evidence>
<dbReference type="EMBL" id="CP072754">
    <property type="protein sequence ID" value="QUC17858.1"/>
    <property type="molecule type" value="Genomic_DNA"/>
</dbReference>
<feature type="compositionally biased region" description="Pro residues" evidence="1">
    <location>
        <begin position="210"/>
        <end position="219"/>
    </location>
</feature>